<reference evidence="8" key="1">
    <citation type="submission" date="2023-06" db="EMBL/GenBank/DDBJ databases">
        <title>Reference genome for the Northern bat (Eptesicus nilssonii), a most northern bat species.</title>
        <authorList>
            <person name="Laine V.N."/>
            <person name="Pulliainen A.T."/>
            <person name="Lilley T.M."/>
        </authorList>
    </citation>
    <scope>NUCLEOTIDE SEQUENCE</scope>
    <source>
        <strain evidence="8">BLF_Eptnil</strain>
        <tissue evidence="8">Kidney</tissue>
    </source>
</reference>
<dbReference type="GO" id="GO:0005576">
    <property type="term" value="C:extracellular region"/>
    <property type="evidence" value="ECO:0007669"/>
    <property type="project" value="TreeGrafter"/>
</dbReference>
<feature type="disulfide bond" evidence="4">
    <location>
        <begin position="702"/>
        <end position="711"/>
    </location>
</feature>
<evidence type="ECO:0000256" key="5">
    <source>
        <dbReference type="SAM" id="MobiDB-lite"/>
    </source>
</evidence>
<feature type="domain" description="EGF-like" evidence="7">
    <location>
        <begin position="622"/>
        <end position="654"/>
    </location>
</feature>
<comment type="caution">
    <text evidence="8">The sequence shown here is derived from an EMBL/GenBank/DDBJ whole genome shotgun (WGS) entry which is preliminary data.</text>
</comment>
<feature type="signal peptide" evidence="6">
    <location>
        <begin position="1"/>
        <end position="25"/>
    </location>
</feature>
<dbReference type="EMBL" id="JAULJE010000014">
    <property type="protein sequence ID" value="KAK1334870.1"/>
    <property type="molecule type" value="Genomic_DNA"/>
</dbReference>
<dbReference type="PROSITE" id="PS00022">
    <property type="entry name" value="EGF_1"/>
    <property type="match status" value="3"/>
</dbReference>
<keyword evidence="9" id="KW-1185">Reference proteome</keyword>
<dbReference type="Gene3D" id="2.10.25.10">
    <property type="entry name" value="Laminin"/>
    <property type="match status" value="4"/>
</dbReference>
<dbReference type="PROSITE" id="PS01186">
    <property type="entry name" value="EGF_2"/>
    <property type="match status" value="2"/>
</dbReference>
<keyword evidence="1 4" id="KW-0245">EGF-like domain</keyword>
<feature type="domain" description="EGF-like" evidence="7">
    <location>
        <begin position="713"/>
        <end position="744"/>
    </location>
</feature>
<dbReference type="SMART" id="SM00181">
    <property type="entry name" value="EGF"/>
    <property type="match status" value="5"/>
</dbReference>
<dbReference type="InterPro" id="IPR058727">
    <property type="entry name" value="Helical_Vwde"/>
</dbReference>
<feature type="disulfide bond" evidence="4">
    <location>
        <begin position="716"/>
        <end position="726"/>
    </location>
</feature>
<feature type="disulfide bond" evidence="4">
    <location>
        <begin position="644"/>
        <end position="653"/>
    </location>
</feature>
<dbReference type="PANTHER" id="PTHR14949">
    <property type="entry name" value="EGF-LIKE-DOMAIN, MULTIPLE 7, 8"/>
    <property type="match status" value="1"/>
</dbReference>
<evidence type="ECO:0000256" key="1">
    <source>
        <dbReference type="ARBA" id="ARBA00022536"/>
    </source>
</evidence>
<feature type="disulfide bond" evidence="4">
    <location>
        <begin position="626"/>
        <end position="636"/>
    </location>
</feature>
<dbReference type="GO" id="GO:0009986">
    <property type="term" value="C:cell surface"/>
    <property type="evidence" value="ECO:0007669"/>
    <property type="project" value="TreeGrafter"/>
</dbReference>
<evidence type="ECO:0000256" key="2">
    <source>
        <dbReference type="ARBA" id="ARBA00022729"/>
    </source>
</evidence>
<dbReference type="AlphaFoldDB" id="A0AA40HPB9"/>
<dbReference type="FunFam" id="2.10.25.10:FF:000488">
    <property type="entry name" value="von Willebrand factor D and EGF domains"/>
    <property type="match status" value="1"/>
</dbReference>
<name>A0AA40HPB9_CNENI</name>
<proteinExistence type="predicted"/>
<keyword evidence="2 6" id="KW-0732">Signal</keyword>
<accession>A0AA40HPB9</accession>
<gene>
    <name evidence="8" type="ORF">QTO34_004441</name>
</gene>
<evidence type="ECO:0000256" key="4">
    <source>
        <dbReference type="PROSITE-ProRule" id="PRU00076"/>
    </source>
</evidence>
<feature type="disulfide bond" evidence="4">
    <location>
        <begin position="684"/>
        <end position="694"/>
    </location>
</feature>
<feature type="domain" description="EGF-like" evidence="7">
    <location>
        <begin position="680"/>
        <end position="712"/>
    </location>
</feature>
<evidence type="ECO:0000256" key="3">
    <source>
        <dbReference type="ARBA" id="ARBA00023157"/>
    </source>
</evidence>
<dbReference type="PROSITE" id="PS50026">
    <property type="entry name" value="EGF_3"/>
    <property type="match status" value="3"/>
</dbReference>
<dbReference type="InterPro" id="IPR000742">
    <property type="entry name" value="EGF"/>
</dbReference>
<evidence type="ECO:0000256" key="6">
    <source>
        <dbReference type="SAM" id="SignalP"/>
    </source>
</evidence>
<dbReference type="Pfam" id="PF26129">
    <property type="entry name" value="Vwde"/>
    <property type="match status" value="1"/>
</dbReference>
<feature type="chain" id="PRO_5041347955" description="EGF-like domain-containing protein" evidence="6">
    <location>
        <begin position="26"/>
        <end position="794"/>
    </location>
</feature>
<evidence type="ECO:0000313" key="8">
    <source>
        <dbReference type="EMBL" id="KAK1334870.1"/>
    </source>
</evidence>
<organism evidence="8 9">
    <name type="scientific">Cnephaeus nilssonii</name>
    <name type="common">Northern bat</name>
    <name type="synonym">Eptesicus nilssonii</name>
    <dbReference type="NCBI Taxonomy" id="3371016"/>
    <lineage>
        <taxon>Eukaryota</taxon>
        <taxon>Metazoa</taxon>
        <taxon>Chordata</taxon>
        <taxon>Craniata</taxon>
        <taxon>Vertebrata</taxon>
        <taxon>Euteleostomi</taxon>
        <taxon>Mammalia</taxon>
        <taxon>Eutheria</taxon>
        <taxon>Laurasiatheria</taxon>
        <taxon>Chiroptera</taxon>
        <taxon>Yangochiroptera</taxon>
        <taxon>Vespertilionidae</taxon>
        <taxon>Cnephaeus</taxon>
    </lineage>
</organism>
<dbReference type="SUPFAM" id="SSF57196">
    <property type="entry name" value="EGF/Laminin"/>
    <property type="match status" value="1"/>
</dbReference>
<feature type="region of interest" description="Disordered" evidence="5">
    <location>
        <begin position="773"/>
        <end position="794"/>
    </location>
</feature>
<sequence length="794" mass="87894">MTKMGSKLIKLLIIVLLLLMNGGESMFDTMPISLPSPGKLPYCSCSLDTTSLYPSPNHLARVSQADIASDCKVLTRVKFSSLIPELDVTSKYINSEALVREINKHTSREENNSNFFPQDKKHTNLPKLDLNLQKYLRMRNKLYQKLWTMGYTHGTRRDTVKKQGGIDKTDGNGKTFMSFFLCLLSRNDVKELSYFFPEDHAKDVQQEFVPTWPTPSGLTEHGTLELCQRTLANSSIGRHCLAFLGKRLDSVIDMCVKDVLLKDDLSWAGAGVALLENECERRILEEGKYNTEEYGKSIEDILLVLKCPNLCSGNGQCMQWGCNISSQSPSTEHLLTGASFTHSPVTTKTSNISYFSLKSVTTRMNNSKAISQQISGFKHAAHTLNTNLSLGELEVPMDNRSSIRINPNRSHDEVKNITQGTVQTEIGGYNDQVITSAQGYTQHKDGFAASVSRATTILPEKPESTKISTCAESPCFLGVSCVPTTDGHFRCGRCPLGYYGDGINCRDTHVEKGGSVLPQTYVNVNLVTLVLTAKLLSVILIAKTMENVLDLTFVNVPQGLVEQLVKKNIVAHLVNMAAPAWLETSVLVLMVLWDQGAKQWFVTSTVKMEVNALHQMFASASLAALCDPVCLNGGSCNKPNTCRCPNGFFGAQCQNAICHPPCKNGGHCVRNNVCTCREGYTGVCDPICMNGGKCVRPNICSCPSGWRGKHCNTPICIQKCKNGGECIAPSICHCPATWEGMQCQIPAVTMTHNEYIELPRKLYGYPLDYHEKKRKKEGREVHERSKKAKKDDWP</sequence>
<evidence type="ECO:0000259" key="7">
    <source>
        <dbReference type="PROSITE" id="PS50026"/>
    </source>
</evidence>
<evidence type="ECO:0000313" key="9">
    <source>
        <dbReference type="Proteomes" id="UP001177744"/>
    </source>
</evidence>
<feature type="disulfide bond" evidence="4">
    <location>
        <begin position="734"/>
        <end position="743"/>
    </location>
</feature>
<dbReference type="Proteomes" id="UP001177744">
    <property type="component" value="Unassembled WGS sequence"/>
</dbReference>
<dbReference type="Pfam" id="PF07974">
    <property type="entry name" value="EGF_2"/>
    <property type="match status" value="1"/>
</dbReference>
<dbReference type="InterPro" id="IPR013111">
    <property type="entry name" value="EGF_extracell"/>
</dbReference>
<dbReference type="GO" id="GO:0005102">
    <property type="term" value="F:signaling receptor binding"/>
    <property type="evidence" value="ECO:0007669"/>
    <property type="project" value="TreeGrafter"/>
</dbReference>
<dbReference type="InterPro" id="IPR050969">
    <property type="entry name" value="Dev_Signal_Modulators"/>
</dbReference>
<protein>
    <recommendedName>
        <fullName evidence="7">EGF-like domain-containing protein</fullName>
    </recommendedName>
</protein>
<feature type="compositionally biased region" description="Basic and acidic residues" evidence="5">
    <location>
        <begin position="777"/>
        <end position="794"/>
    </location>
</feature>
<dbReference type="PANTHER" id="PTHR14949:SF53">
    <property type="entry name" value="VON WILLEBRAND FACTOR D AND EGF DOMAIN-CONTAINING PROTEIN"/>
    <property type="match status" value="1"/>
</dbReference>
<comment type="caution">
    <text evidence="4">Lacks conserved residue(s) required for the propagation of feature annotation.</text>
</comment>
<keyword evidence="3 4" id="KW-1015">Disulfide bond</keyword>
<dbReference type="CDD" id="cd00054">
    <property type="entry name" value="EGF_CA"/>
    <property type="match status" value="1"/>
</dbReference>